<feature type="transmembrane region" description="Helical" evidence="8">
    <location>
        <begin position="428"/>
        <end position="453"/>
    </location>
</feature>
<dbReference type="GO" id="GO:0022857">
    <property type="term" value="F:transmembrane transporter activity"/>
    <property type="evidence" value="ECO:0007669"/>
    <property type="project" value="InterPro"/>
</dbReference>
<keyword evidence="2" id="KW-0813">Transport</keyword>
<evidence type="ECO:0000256" key="6">
    <source>
        <dbReference type="ARBA" id="ARBA00037968"/>
    </source>
</evidence>
<feature type="transmembrane region" description="Helical" evidence="8">
    <location>
        <begin position="40"/>
        <end position="61"/>
    </location>
</feature>
<dbReference type="SUPFAM" id="SSF103473">
    <property type="entry name" value="MFS general substrate transporter"/>
    <property type="match status" value="1"/>
</dbReference>
<sequence>MSSHENLPSAKGDVPESSKEASSASIEPPQDLTKAQNRRLLLKTDLVVTPLAVISMTLAFLDKNALGYAAVFGLQDDTNLVGQQYSWLGSIFYFGYLAMEFPNLWLMTRIPVGRYIGVCLVLWGIALCLMAVCHNFAGLAAIRFMLGVFEAAVLPCMMIVNSMWYRREEQPLRTALWYNTFAGVFGGILSYAIGKIEGNLSTWKYIFIIYGAVTVLIGALVFFALPNSPSTAWFFTEEEKKLSMIRLAENQTGVKQHKAFNPAQILEAIRDPKCYCIWACALGYAVANAGVTNFNPLIIAGYGFSRTKTVLMATPQAAVAMVAGATLTAITFWVPNVRCIFWVAASLIGMAGAIMVHTLDVSTQRDASLAGVYIMGFYNVPWVFMLSLSSSNTAGATKKSFMGVSIAVVYAVGNIIGPQFFRKEQAPYYPLGIGSMLCAFAVMAAAGLAYYLLCVAENRRRDARHGKPKDVVQAGLEADKSDQTDLENHNFRYTY</sequence>
<evidence type="ECO:0000256" key="2">
    <source>
        <dbReference type="ARBA" id="ARBA00022448"/>
    </source>
</evidence>
<comment type="similarity">
    <text evidence="6">Belongs to the major facilitator superfamily. Allantoate permease family.</text>
</comment>
<dbReference type="Pfam" id="PF07690">
    <property type="entry name" value="MFS_1"/>
    <property type="match status" value="1"/>
</dbReference>
<feature type="domain" description="Major facilitator superfamily (MFS) profile" evidence="9">
    <location>
        <begin position="48"/>
        <end position="459"/>
    </location>
</feature>
<feature type="transmembrane region" description="Helical" evidence="8">
    <location>
        <begin position="115"/>
        <end position="137"/>
    </location>
</feature>
<dbReference type="InterPro" id="IPR020846">
    <property type="entry name" value="MFS_dom"/>
</dbReference>
<feature type="compositionally biased region" description="Low complexity" evidence="7">
    <location>
        <begin position="20"/>
        <end position="29"/>
    </location>
</feature>
<gene>
    <name evidence="10" type="ORF">B0T11DRAFT_337201</name>
</gene>
<dbReference type="AlphaFoldDB" id="A0A8K0TNR7"/>
<keyword evidence="11" id="KW-1185">Reference proteome</keyword>
<dbReference type="PANTHER" id="PTHR43791">
    <property type="entry name" value="PERMEASE-RELATED"/>
    <property type="match status" value="1"/>
</dbReference>
<dbReference type="Proteomes" id="UP000813385">
    <property type="component" value="Unassembled WGS sequence"/>
</dbReference>
<accession>A0A8K0TNR7</accession>
<evidence type="ECO:0000256" key="8">
    <source>
        <dbReference type="SAM" id="Phobius"/>
    </source>
</evidence>
<feature type="region of interest" description="Disordered" evidence="7">
    <location>
        <begin position="1"/>
        <end position="31"/>
    </location>
</feature>
<evidence type="ECO:0000256" key="1">
    <source>
        <dbReference type="ARBA" id="ARBA00004141"/>
    </source>
</evidence>
<keyword evidence="4 8" id="KW-1133">Transmembrane helix</keyword>
<comment type="subcellular location">
    <subcellularLocation>
        <location evidence="1">Membrane</location>
        <topology evidence="1">Multi-pass membrane protein</topology>
    </subcellularLocation>
</comment>
<dbReference type="PANTHER" id="PTHR43791:SF97">
    <property type="entry name" value="ALLANTOATE TRANSPORTER, PUTATIVE (AFU_ORTHOLOGUE AFUA_1G14700)-RELATED"/>
    <property type="match status" value="1"/>
</dbReference>
<feature type="transmembrane region" description="Helical" evidence="8">
    <location>
        <begin position="176"/>
        <end position="193"/>
    </location>
</feature>
<name>A0A8K0TNR7_9PEZI</name>
<dbReference type="OrthoDB" id="6730379at2759"/>
<evidence type="ECO:0000313" key="10">
    <source>
        <dbReference type="EMBL" id="KAH7367922.1"/>
    </source>
</evidence>
<feature type="transmembrane region" description="Helical" evidence="8">
    <location>
        <begin position="205"/>
        <end position="225"/>
    </location>
</feature>
<organism evidence="10 11">
    <name type="scientific">Plectosphaerella cucumerina</name>
    <dbReference type="NCBI Taxonomy" id="40658"/>
    <lineage>
        <taxon>Eukaryota</taxon>
        <taxon>Fungi</taxon>
        <taxon>Dikarya</taxon>
        <taxon>Ascomycota</taxon>
        <taxon>Pezizomycotina</taxon>
        <taxon>Sordariomycetes</taxon>
        <taxon>Hypocreomycetidae</taxon>
        <taxon>Glomerellales</taxon>
        <taxon>Plectosphaerellaceae</taxon>
        <taxon>Plectosphaerella</taxon>
    </lineage>
</organism>
<reference evidence="10" key="1">
    <citation type="journal article" date="2021" name="Nat. Commun.">
        <title>Genetic determinants of endophytism in the Arabidopsis root mycobiome.</title>
        <authorList>
            <person name="Mesny F."/>
            <person name="Miyauchi S."/>
            <person name="Thiergart T."/>
            <person name="Pickel B."/>
            <person name="Atanasova L."/>
            <person name="Karlsson M."/>
            <person name="Huettel B."/>
            <person name="Barry K.W."/>
            <person name="Haridas S."/>
            <person name="Chen C."/>
            <person name="Bauer D."/>
            <person name="Andreopoulos W."/>
            <person name="Pangilinan J."/>
            <person name="LaButti K."/>
            <person name="Riley R."/>
            <person name="Lipzen A."/>
            <person name="Clum A."/>
            <person name="Drula E."/>
            <person name="Henrissat B."/>
            <person name="Kohler A."/>
            <person name="Grigoriev I.V."/>
            <person name="Martin F.M."/>
            <person name="Hacquard S."/>
        </authorList>
    </citation>
    <scope>NUCLEOTIDE SEQUENCE</scope>
    <source>
        <strain evidence="10">MPI-CAGE-AT-0016</strain>
    </source>
</reference>
<evidence type="ECO:0000313" key="11">
    <source>
        <dbReference type="Proteomes" id="UP000813385"/>
    </source>
</evidence>
<evidence type="ECO:0000256" key="5">
    <source>
        <dbReference type="ARBA" id="ARBA00023136"/>
    </source>
</evidence>
<feature type="transmembrane region" description="Helical" evidence="8">
    <location>
        <begin position="371"/>
        <end position="389"/>
    </location>
</feature>
<protein>
    <submittedName>
        <fullName evidence="10">Major facilitator superfamily domain-containing protein</fullName>
    </submittedName>
</protein>
<feature type="transmembrane region" description="Helical" evidence="8">
    <location>
        <begin position="340"/>
        <end position="359"/>
    </location>
</feature>
<dbReference type="Gene3D" id="1.20.1250.20">
    <property type="entry name" value="MFS general substrate transporter like domains"/>
    <property type="match status" value="1"/>
</dbReference>
<comment type="caution">
    <text evidence="10">The sequence shown here is derived from an EMBL/GenBank/DDBJ whole genome shotgun (WGS) entry which is preliminary data.</text>
</comment>
<evidence type="ECO:0000256" key="4">
    <source>
        <dbReference type="ARBA" id="ARBA00022989"/>
    </source>
</evidence>
<dbReference type="PROSITE" id="PS50850">
    <property type="entry name" value="MFS"/>
    <property type="match status" value="1"/>
</dbReference>
<dbReference type="InterPro" id="IPR011701">
    <property type="entry name" value="MFS"/>
</dbReference>
<dbReference type="InterPro" id="IPR036259">
    <property type="entry name" value="MFS_trans_sf"/>
</dbReference>
<feature type="transmembrane region" description="Helical" evidence="8">
    <location>
        <begin position="143"/>
        <end position="164"/>
    </location>
</feature>
<dbReference type="FunFam" id="1.20.1250.20:FF:000064">
    <property type="entry name" value="MFS allantoate transporter"/>
    <property type="match status" value="1"/>
</dbReference>
<feature type="transmembrane region" description="Helical" evidence="8">
    <location>
        <begin position="85"/>
        <end position="106"/>
    </location>
</feature>
<keyword evidence="3 8" id="KW-0812">Transmembrane</keyword>
<evidence type="ECO:0000259" key="9">
    <source>
        <dbReference type="PROSITE" id="PS50850"/>
    </source>
</evidence>
<dbReference type="EMBL" id="JAGPXD010000002">
    <property type="protein sequence ID" value="KAH7367922.1"/>
    <property type="molecule type" value="Genomic_DNA"/>
</dbReference>
<dbReference type="GO" id="GO:0016020">
    <property type="term" value="C:membrane"/>
    <property type="evidence" value="ECO:0007669"/>
    <property type="project" value="UniProtKB-SubCell"/>
</dbReference>
<feature type="transmembrane region" description="Helical" evidence="8">
    <location>
        <begin position="401"/>
        <end position="421"/>
    </location>
</feature>
<proteinExistence type="inferred from homology"/>
<evidence type="ECO:0000256" key="3">
    <source>
        <dbReference type="ARBA" id="ARBA00022692"/>
    </source>
</evidence>
<feature type="transmembrane region" description="Helical" evidence="8">
    <location>
        <begin position="310"/>
        <end position="334"/>
    </location>
</feature>
<evidence type="ECO:0000256" key="7">
    <source>
        <dbReference type="SAM" id="MobiDB-lite"/>
    </source>
</evidence>
<keyword evidence="5 8" id="KW-0472">Membrane</keyword>